<comment type="similarity">
    <text evidence="1">Belongs to the phD/YefM antitoxin family.</text>
</comment>
<dbReference type="EMBL" id="CP159373">
    <property type="protein sequence ID" value="XCN74242.1"/>
    <property type="molecule type" value="Genomic_DNA"/>
</dbReference>
<evidence type="ECO:0000256" key="1">
    <source>
        <dbReference type="ARBA" id="ARBA00009981"/>
    </source>
</evidence>
<dbReference type="InterPro" id="IPR036165">
    <property type="entry name" value="YefM-like_sf"/>
</dbReference>
<dbReference type="Pfam" id="PF18506">
    <property type="entry name" value="RelB-like"/>
    <property type="match status" value="1"/>
</dbReference>
<dbReference type="KEGG" id="eaj:Q3M24_05695"/>
<name>A0AAU8LXF4_9BACT</name>
<organism evidence="2">
    <name type="scientific">Candidatus Electrothrix aestuarii</name>
    <dbReference type="NCBI Taxonomy" id="3062594"/>
    <lineage>
        <taxon>Bacteria</taxon>
        <taxon>Pseudomonadati</taxon>
        <taxon>Thermodesulfobacteriota</taxon>
        <taxon>Desulfobulbia</taxon>
        <taxon>Desulfobulbales</taxon>
        <taxon>Desulfobulbaceae</taxon>
        <taxon>Candidatus Electrothrix</taxon>
    </lineage>
</organism>
<reference evidence="2" key="1">
    <citation type="journal article" date="2024" name="Syst. Appl. Microbiol.">
        <title>First single-strain enrichments of Electrothrix cable bacteria, description of E. aestuarii sp. nov. and E. rattekaaiensis sp. nov., and proposal of a cable bacteria taxonomy following the rules of the SeqCode.</title>
        <authorList>
            <person name="Plum-Jensen L.E."/>
            <person name="Schramm A."/>
            <person name="Marshall I.P.G."/>
        </authorList>
    </citation>
    <scope>NUCLEOTIDE SEQUENCE</scope>
    <source>
        <strain evidence="2">Rat1</strain>
    </source>
</reference>
<dbReference type="InterPro" id="IPR049537">
    <property type="entry name" value="RelB-like"/>
</dbReference>
<proteinExistence type="inferred from homology"/>
<reference evidence="2" key="2">
    <citation type="submission" date="2024-06" db="EMBL/GenBank/DDBJ databases">
        <authorList>
            <person name="Plum-Jensen L.E."/>
            <person name="Schramm A."/>
            <person name="Marshall I.P.G."/>
        </authorList>
    </citation>
    <scope>NUCLEOTIDE SEQUENCE</scope>
    <source>
        <strain evidence="2">Rat1</strain>
    </source>
</reference>
<sequence length="67" mass="8108">MRIARQYIVNEQDRRTAVLLDIETFEKMEEVIENYALYRLMEEKGEDDEVLESDDALEYYKTLVKDQ</sequence>
<dbReference type="SUPFAM" id="SSF143120">
    <property type="entry name" value="YefM-like"/>
    <property type="match status" value="1"/>
</dbReference>
<gene>
    <name evidence="2" type="ORF">Q3M24_05695</name>
</gene>
<dbReference type="AlphaFoldDB" id="A0AAU8LXF4"/>
<evidence type="ECO:0000313" key="2">
    <source>
        <dbReference type="EMBL" id="XCN74242.1"/>
    </source>
</evidence>
<protein>
    <recommendedName>
        <fullName evidence="3">Antitoxin</fullName>
    </recommendedName>
</protein>
<evidence type="ECO:0008006" key="3">
    <source>
        <dbReference type="Google" id="ProtNLM"/>
    </source>
</evidence>
<accession>A0AAU8LXF4</accession>